<dbReference type="SUPFAM" id="SSF109854">
    <property type="entry name" value="DinB/YfiT-like putative metalloenzymes"/>
    <property type="match status" value="1"/>
</dbReference>
<dbReference type="GO" id="GO:0046872">
    <property type="term" value="F:metal ion binding"/>
    <property type="evidence" value="ECO:0007669"/>
    <property type="project" value="InterPro"/>
</dbReference>
<evidence type="ECO:0000313" key="2">
    <source>
        <dbReference type="EMBL" id="SPM34766.1"/>
    </source>
</evidence>
<evidence type="ECO:0000259" key="1">
    <source>
        <dbReference type="Pfam" id="PF11716"/>
    </source>
</evidence>
<dbReference type="STRING" id="1841860.GCA_900157375_02589"/>
<dbReference type="Proteomes" id="UP000240988">
    <property type="component" value="Unassembled WGS sequence"/>
</dbReference>
<gene>
    <name evidence="2" type="ORF">MRAB57_2586</name>
</gene>
<dbReference type="Gene3D" id="1.20.120.450">
    <property type="entry name" value="dinb family like domain"/>
    <property type="match status" value="1"/>
</dbReference>
<dbReference type="Pfam" id="PF11716">
    <property type="entry name" value="MDMPI_N"/>
    <property type="match status" value="1"/>
</dbReference>
<dbReference type="InterPro" id="IPR017517">
    <property type="entry name" value="Maleyloyr_isom"/>
</dbReference>
<name>A0A2U3NTE1_9MYCO</name>
<dbReference type="InterPro" id="IPR034660">
    <property type="entry name" value="DinB/YfiT-like"/>
</dbReference>
<dbReference type="EMBL" id="FUFA01000004">
    <property type="protein sequence ID" value="SPM34766.1"/>
    <property type="molecule type" value="Genomic_DNA"/>
</dbReference>
<keyword evidence="3" id="KW-1185">Reference proteome</keyword>
<dbReference type="AlphaFoldDB" id="A0A2U3NTE1"/>
<dbReference type="InterPro" id="IPR024344">
    <property type="entry name" value="MDMPI_metal-binding"/>
</dbReference>
<organism evidence="2 3">
    <name type="scientific">Mycobacterium rhizamassiliense</name>
    <dbReference type="NCBI Taxonomy" id="1841860"/>
    <lineage>
        <taxon>Bacteria</taxon>
        <taxon>Bacillati</taxon>
        <taxon>Actinomycetota</taxon>
        <taxon>Actinomycetes</taxon>
        <taxon>Mycobacteriales</taxon>
        <taxon>Mycobacteriaceae</taxon>
        <taxon>Mycobacterium</taxon>
    </lineage>
</organism>
<proteinExistence type="predicted"/>
<reference evidence="2 3" key="1">
    <citation type="submission" date="2017-01" db="EMBL/GenBank/DDBJ databases">
        <authorList>
            <consortium name="Urmite Genomes"/>
        </authorList>
    </citation>
    <scope>NUCLEOTIDE SEQUENCE [LARGE SCALE GENOMIC DNA]</scope>
    <source>
        <strain evidence="2 3">AB57</strain>
    </source>
</reference>
<accession>A0A2U3NTE1</accession>
<dbReference type="OrthoDB" id="5178565at2"/>
<feature type="domain" description="Mycothiol-dependent maleylpyruvate isomerase metal-binding" evidence="1">
    <location>
        <begin position="11"/>
        <end position="96"/>
    </location>
</feature>
<sequence>MHRDQIHAEIAQERRRIADLIDSLDDEQLATDSLCSGWDIKTVAAHLLTPLVEGAVWPTLLGLLRGSLSRVVDERARRNAQMPAAEIAATLRELADHQYWYPGPHAPSARLSEILTHSADIRIPLGLSFQPDPQLPATTLDFLTTPMSVGLLPLGRLGGLRLRATDVNRVWGRGDEIHGPAAELMLASFGRTVALDALDGPGLPVLRQRISG</sequence>
<protein>
    <recommendedName>
        <fullName evidence="1">Mycothiol-dependent maleylpyruvate isomerase metal-binding domain-containing protein</fullName>
    </recommendedName>
</protein>
<dbReference type="NCBIfam" id="TIGR03083">
    <property type="entry name" value="maleylpyruvate isomerase family mycothiol-dependent enzyme"/>
    <property type="match status" value="1"/>
</dbReference>
<dbReference type="RefSeq" id="WP_077087911.1">
    <property type="nucleotide sequence ID" value="NZ_LT721901.1"/>
</dbReference>
<evidence type="ECO:0000313" key="3">
    <source>
        <dbReference type="Proteomes" id="UP000240988"/>
    </source>
</evidence>